<protein>
    <recommendedName>
        <fullName evidence="4">Zinc ribbon domain-containing protein</fullName>
    </recommendedName>
</protein>
<feature type="region of interest" description="Disordered" evidence="1">
    <location>
        <begin position="91"/>
        <end position="123"/>
    </location>
</feature>
<organism evidence="2 3">
    <name type="scientific">Chloroflexus aggregans (strain MD-66 / DSM 9485)</name>
    <dbReference type="NCBI Taxonomy" id="326427"/>
    <lineage>
        <taxon>Bacteria</taxon>
        <taxon>Bacillati</taxon>
        <taxon>Chloroflexota</taxon>
        <taxon>Chloroflexia</taxon>
        <taxon>Chloroflexales</taxon>
        <taxon>Chloroflexineae</taxon>
        <taxon>Chloroflexaceae</taxon>
        <taxon>Chloroflexus</taxon>
    </lineage>
</organism>
<dbReference type="Proteomes" id="UP000002508">
    <property type="component" value="Chromosome"/>
</dbReference>
<dbReference type="eggNOG" id="ENOG50333JK">
    <property type="taxonomic scope" value="Bacteria"/>
</dbReference>
<dbReference type="EMBL" id="CP001337">
    <property type="protein sequence ID" value="ACL25450.1"/>
    <property type="molecule type" value="Genomic_DNA"/>
</dbReference>
<dbReference type="HOGENOM" id="CLU_1685285_0_0_0"/>
<gene>
    <name evidence="2" type="ordered locus">Cagg_2581</name>
</gene>
<evidence type="ECO:0000256" key="1">
    <source>
        <dbReference type="SAM" id="MobiDB-lite"/>
    </source>
</evidence>
<keyword evidence="3" id="KW-1185">Reference proteome</keyword>
<name>B8G448_CHLAD</name>
<dbReference type="OrthoDB" id="159278at2"/>
<proteinExistence type="predicted"/>
<evidence type="ECO:0000313" key="3">
    <source>
        <dbReference type="Proteomes" id="UP000002508"/>
    </source>
</evidence>
<dbReference type="STRING" id="326427.Cagg_2581"/>
<accession>B8G448</accession>
<evidence type="ECO:0008006" key="4">
    <source>
        <dbReference type="Google" id="ProtNLM"/>
    </source>
</evidence>
<dbReference type="AlphaFoldDB" id="B8G448"/>
<dbReference type="KEGG" id="cag:Cagg_2581"/>
<reference evidence="2" key="1">
    <citation type="submission" date="2008-12" db="EMBL/GenBank/DDBJ databases">
        <title>Complete sequence of Chloroflexus aggregans DSM 9485.</title>
        <authorList>
            <consortium name="US DOE Joint Genome Institute"/>
            <person name="Lucas S."/>
            <person name="Copeland A."/>
            <person name="Lapidus A."/>
            <person name="Glavina del Rio T."/>
            <person name="Dalin E."/>
            <person name="Tice H."/>
            <person name="Pitluck S."/>
            <person name="Foster B."/>
            <person name="Larimer F."/>
            <person name="Land M."/>
            <person name="Hauser L."/>
            <person name="Kyrpides N."/>
            <person name="Mikhailova N."/>
            <person name="Bryant D."/>
            <person name="Richardson P."/>
        </authorList>
    </citation>
    <scope>NUCLEOTIDE SEQUENCE</scope>
    <source>
        <strain evidence="2">DSM 9485</strain>
    </source>
</reference>
<evidence type="ECO:0000313" key="2">
    <source>
        <dbReference type="EMBL" id="ACL25450.1"/>
    </source>
</evidence>
<sequence length="154" mass="16721">MGLLDQIGKTLSQVTDRAKFEAEKFQKTTRLQLEINELRRQVDLKLMELGQRAYDLQRAGHIHAPSLAELSLAIDQLRATLVAREEELKQAQSEVFVEPTPTTPPPATSPTAQSVPISEAPSPTPAAGSKICGQCGFVMPSHAIFCPNCGTRVG</sequence>
<dbReference type="RefSeq" id="WP_015941308.1">
    <property type="nucleotide sequence ID" value="NC_011831.1"/>
</dbReference>